<gene>
    <name evidence="2" type="ORF">NCTC13532_04627</name>
</gene>
<evidence type="ECO:0000256" key="1">
    <source>
        <dbReference type="SAM" id="MobiDB-lite"/>
    </source>
</evidence>
<evidence type="ECO:0000313" key="2">
    <source>
        <dbReference type="EMBL" id="SUX49014.1"/>
    </source>
</evidence>
<name>A0A381FR35_9FLAO</name>
<dbReference type="AlphaFoldDB" id="A0A381FR35"/>
<dbReference type="RefSeq" id="WP_115621965.1">
    <property type="nucleotide sequence ID" value="NZ_UFVR01000004.1"/>
</dbReference>
<accession>A0A381FR35</accession>
<dbReference type="EMBL" id="UFVR01000004">
    <property type="protein sequence ID" value="SUX49014.1"/>
    <property type="molecule type" value="Genomic_DNA"/>
</dbReference>
<proteinExistence type="predicted"/>
<dbReference type="Proteomes" id="UP000254282">
    <property type="component" value="Unassembled WGS sequence"/>
</dbReference>
<protein>
    <submittedName>
        <fullName evidence="2">Uncharacterized protein</fullName>
    </submittedName>
</protein>
<organism evidence="2 3">
    <name type="scientific">Chryseobacterium indoltheticum</name>
    <dbReference type="NCBI Taxonomy" id="254"/>
    <lineage>
        <taxon>Bacteria</taxon>
        <taxon>Pseudomonadati</taxon>
        <taxon>Bacteroidota</taxon>
        <taxon>Flavobacteriia</taxon>
        <taxon>Flavobacteriales</taxon>
        <taxon>Weeksellaceae</taxon>
        <taxon>Chryseobacterium group</taxon>
        <taxon>Chryseobacterium</taxon>
    </lineage>
</organism>
<feature type="region of interest" description="Disordered" evidence="1">
    <location>
        <begin position="105"/>
        <end position="125"/>
    </location>
</feature>
<evidence type="ECO:0000313" key="3">
    <source>
        <dbReference type="Proteomes" id="UP000254282"/>
    </source>
</evidence>
<reference evidence="2 3" key="1">
    <citation type="submission" date="2018-06" db="EMBL/GenBank/DDBJ databases">
        <authorList>
            <consortium name="Pathogen Informatics"/>
            <person name="Doyle S."/>
        </authorList>
    </citation>
    <scope>NUCLEOTIDE SEQUENCE [LARGE SCALE GENOMIC DNA]</scope>
    <source>
        <strain evidence="2 3">NCTC13532</strain>
    </source>
</reference>
<sequence>MASTTETGHAKNIANFQTLIEFLTGYGSSYNPSKSNLRLPALIALKDSAELALADVLSHNTIYNGRVSERQVAFSGIKIMSTRFVNAIQVSDASEGSIKEAKFHNRKLQGKRASPPKTPVNPGETATATISASQQSYDQLIQHLSGLKTVLENEPNYQPHEPELLVDTLVSTITDLQNKNLEVARTYANLSNARIARNKLLYGDEIGICETASDVKKYIKAIFGATSPEFAQIKGLEFVKIKN</sequence>